<dbReference type="GO" id="GO:0043565">
    <property type="term" value="F:sequence-specific DNA binding"/>
    <property type="evidence" value="ECO:0007669"/>
    <property type="project" value="TreeGrafter"/>
</dbReference>
<dbReference type="SUPFAM" id="SSF53335">
    <property type="entry name" value="S-adenosyl-L-methionine-dependent methyltransferases"/>
    <property type="match status" value="1"/>
</dbReference>
<sequence>MPQTDSPFRYPGGKTQLYSFVSYLLEKNKINGTYVEPFAGGAGVAIRLLFNSKVQKSWINDYDISIYSVWYYILEKPQELIKLIKNVPFDYKTGHEVNKQTSIAFWRKQHDYYVKHKNGEKSLALAFATLFLNRTNRSGIINGGPVGGFEQAHSTQIFARFNKKSLIKKINKIHSFKDNIILTNYDANDLIPILQKKLDSENSFVFFDPPYFKQGSGLYFTSFNNEGHKILAQKIMSLKDNYWITTYDVDSHIIDYFKDNDKNYSYELRYSANNKRRGKASELLFASPNLEIESYDNVHLEII</sequence>
<keyword evidence="3 8" id="KW-0489">Methyltransferase</keyword>
<evidence type="ECO:0000256" key="5">
    <source>
        <dbReference type="ARBA" id="ARBA00022691"/>
    </source>
</evidence>
<proteinExistence type="inferred from homology"/>
<evidence type="ECO:0000256" key="4">
    <source>
        <dbReference type="ARBA" id="ARBA00022679"/>
    </source>
</evidence>
<reference evidence="7 9" key="1">
    <citation type="submission" date="2017-05" db="EMBL/GenBank/DDBJ databases">
        <authorList>
            <person name="Lin X.B."/>
            <person name="Stothard P."/>
            <person name="Tasseva G."/>
            <person name="Walter J."/>
        </authorList>
    </citation>
    <scope>NUCLEOTIDE SEQUENCE [LARGE SCALE GENOMIC DNA]</scope>
    <source>
        <strain evidence="7 9">105n</strain>
    </source>
</reference>
<dbReference type="Gene3D" id="1.10.1020.10">
    <property type="entry name" value="Adenine-specific Methyltransferase, Domain 2"/>
    <property type="match status" value="1"/>
</dbReference>
<evidence type="ECO:0000313" key="7">
    <source>
        <dbReference type="EMBL" id="OYS92866.1"/>
    </source>
</evidence>
<comment type="similarity">
    <text evidence="1">Belongs to the N(4)/N(6)-methyltransferase family.</text>
</comment>
<dbReference type="Gene3D" id="3.40.50.150">
    <property type="entry name" value="Vaccinia Virus protein VP39"/>
    <property type="match status" value="1"/>
</dbReference>
<dbReference type="EMBL" id="SRKR01000002">
    <property type="protein sequence ID" value="TGB12478.1"/>
    <property type="molecule type" value="Genomic_DNA"/>
</dbReference>
<dbReference type="PIRSF" id="PIRSF000398">
    <property type="entry name" value="M_m6A_EcoRV"/>
    <property type="match status" value="1"/>
</dbReference>
<dbReference type="InterPro" id="IPR012327">
    <property type="entry name" value="MeTrfase_D12"/>
</dbReference>
<gene>
    <name evidence="7" type="ORF">CBG15_08230</name>
    <name evidence="8" type="ORF">E5F87_01325</name>
</gene>
<dbReference type="GO" id="GO:0009307">
    <property type="term" value="P:DNA restriction-modification system"/>
    <property type="evidence" value="ECO:0007669"/>
    <property type="project" value="InterPro"/>
</dbReference>
<dbReference type="GO" id="GO:1904047">
    <property type="term" value="F:S-adenosyl-L-methionine binding"/>
    <property type="evidence" value="ECO:0007669"/>
    <property type="project" value="TreeGrafter"/>
</dbReference>
<dbReference type="AlphaFoldDB" id="A0A256V756"/>
<dbReference type="InterPro" id="IPR023095">
    <property type="entry name" value="Ade_MeTrfase_dom_2"/>
</dbReference>
<dbReference type="GO" id="GO:0032259">
    <property type="term" value="P:methylation"/>
    <property type="evidence" value="ECO:0007669"/>
    <property type="project" value="UniProtKB-KW"/>
</dbReference>
<dbReference type="EMBL" id="NGPX01000047">
    <property type="protein sequence ID" value="OYS92866.1"/>
    <property type="molecule type" value="Genomic_DNA"/>
</dbReference>
<evidence type="ECO:0000313" key="10">
    <source>
        <dbReference type="Proteomes" id="UP000297521"/>
    </source>
</evidence>
<comment type="caution">
    <text evidence="8">The sequence shown here is derived from an EMBL/GenBank/DDBJ whole genome shotgun (WGS) entry which is preliminary data.</text>
</comment>
<dbReference type="Proteomes" id="UP000216681">
    <property type="component" value="Unassembled WGS sequence"/>
</dbReference>
<comment type="catalytic activity">
    <reaction evidence="6">
        <text>a 2'-deoxyadenosine in DNA + S-adenosyl-L-methionine = an N(6)-methyl-2'-deoxyadenosine in DNA + S-adenosyl-L-homocysteine + H(+)</text>
        <dbReference type="Rhea" id="RHEA:15197"/>
        <dbReference type="Rhea" id="RHEA-COMP:12418"/>
        <dbReference type="Rhea" id="RHEA-COMP:12419"/>
        <dbReference type="ChEBI" id="CHEBI:15378"/>
        <dbReference type="ChEBI" id="CHEBI:57856"/>
        <dbReference type="ChEBI" id="CHEBI:59789"/>
        <dbReference type="ChEBI" id="CHEBI:90615"/>
        <dbReference type="ChEBI" id="CHEBI:90616"/>
        <dbReference type="EC" id="2.1.1.72"/>
    </reaction>
</comment>
<reference evidence="7 9" key="2">
    <citation type="submission" date="2017-09" db="EMBL/GenBank/DDBJ databases">
        <title>Tripartite evolution among Lactobacillus johnsonii, Lactobacillus taiwanensis, Lactobacillus reuteri and their rodent host.</title>
        <authorList>
            <person name="Wang T."/>
            <person name="Knowles S."/>
            <person name="Cheng C."/>
        </authorList>
    </citation>
    <scope>NUCLEOTIDE SEQUENCE [LARGE SCALE GENOMIC DNA]</scope>
    <source>
        <strain evidence="7 9">105n</strain>
    </source>
</reference>
<reference evidence="8" key="4">
    <citation type="submission" date="2019-04" db="EMBL/GenBank/DDBJ databases">
        <authorList>
            <person name="Bisanz J.E."/>
            <person name="Chagwedera N.D."/>
            <person name="Chawla A."/>
            <person name="Turnbaugh P.J."/>
        </authorList>
    </citation>
    <scope>NUCLEOTIDE SEQUENCE</scope>
    <source>
        <strain evidence="8">I8-5</strain>
    </source>
</reference>
<dbReference type="GO" id="GO:0009007">
    <property type="term" value="F:site-specific DNA-methyltransferase (adenine-specific) activity"/>
    <property type="evidence" value="ECO:0007669"/>
    <property type="project" value="UniProtKB-EC"/>
</dbReference>
<keyword evidence="5" id="KW-0949">S-adenosyl-L-methionine</keyword>
<dbReference type="GeneID" id="77190958"/>
<keyword evidence="4" id="KW-0808">Transferase</keyword>
<dbReference type="PRINTS" id="PR00505">
    <property type="entry name" value="D12N6MTFRASE"/>
</dbReference>
<evidence type="ECO:0000256" key="1">
    <source>
        <dbReference type="ARBA" id="ARBA00006594"/>
    </source>
</evidence>
<dbReference type="Proteomes" id="UP000297521">
    <property type="component" value="Unassembled WGS sequence"/>
</dbReference>
<reference evidence="8" key="3">
    <citation type="journal article" date="2019" name="Cell Metab.">
        <title>Nutrient sensing in CD11c cells alters the gut microbiome to regulate food intake and body mass.</title>
        <authorList>
            <person name="Chagwedera N.D."/>
            <person name="Ang Q.Y."/>
            <person name="Bisanz J.E."/>
            <person name="Leong Y.A."/>
            <person name="Ganeshan K."/>
            <person name="Cai J."/>
            <person name="Patterson A.D."/>
            <person name="Turnbaugh P.J."/>
            <person name="Chawla A."/>
        </authorList>
    </citation>
    <scope>NUCLEOTIDE SEQUENCE</scope>
    <source>
        <strain evidence="8">I8-5</strain>
    </source>
</reference>
<evidence type="ECO:0000313" key="9">
    <source>
        <dbReference type="Proteomes" id="UP000216681"/>
    </source>
</evidence>
<dbReference type="GO" id="GO:0006298">
    <property type="term" value="P:mismatch repair"/>
    <property type="evidence" value="ECO:0007669"/>
    <property type="project" value="TreeGrafter"/>
</dbReference>
<dbReference type="RefSeq" id="WP_094512157.1">
    <property type="nucleotide sequence ID" value="NZ_NGPW01000109.1"/>
</dbReference>
<dbReference type="Pfam" id="PF02086">
    <property type="entry name" value="MethyltransfD12"/>
    <property type="match status" value="1"/>
</dbReference>
<evidence type="ECO:0000256" key="6">
    <source>
        <dbReference type="ARBA" id="ARBA00047942"/>
    </source>
</evidence>
<dbReference type="PANTHER" id="PTHR30481:SF2">
    <property type="entry name" value="SITE-SPECIFIC DNA-METHYLTRANSFERASE (ADENINE-SPECIFIC)"/>
    <property type="match status" value="1"/>
</dbReference>
<dbReference type="InterPro" id="IPR029063">
    <property type="entry name" value="SAM-dependent_MTases_sf"/>
</dbReference>
<name>A0A256V756_LIMRT</name>
<protein>
    <recommendedName>
        <fullName evidence="2">site-specific DNA-methyltransferase (adenine-specific)</fullName>
        <ecNumber evidence="2">2.1.1.72</ecNumber>
    </recommendedName>
</protein>
<dbReference type="PANTHER" id="PTHR30481">
    <property type="entry name" value="DNA ADENINE METHYLASE"/>
    <property type="match status" value="1"/>
</dbReference>
<evidence type="ECO:0000256" key="3">
    <source>
        <dbReference type="ARBA" id="ARBA00022603"/>
    </source>
</evidence>
<evidence type="ECO:0000313" key="8">
    <source>
        <dbReference type="EMBL" id="TGB12478.1"/>
    </source>
</evidence>
<organism evidence="8 10">
    <name type="scientific">Limosilactobacillus reuteri</name>
    <name type="common">Lactobacillus reuteri</name>
    <dbReference type="NCBI Taxonomy" id="1598"/>
    <lineage>
        <taxon>Bacteria</taxon>
        <taxon>Bacillati</taxon>
        <taxon>Bacillota</taxon>
        <taxon>Bacilli</taxon>
        <taxon>Lactobacillales</taxon>
        <taxon>Lactobacillaceae</taxon>
        <taxon>Limosilactobacillus</taxon>
    </lineage>
</organism>
<dbReference type="EC" id="2.1.1.72" evidence="2"/>
<dbReference type="InterPro" id="IPR012263">
    <property type="entry name" value="M_m6A_EcoRV"/>
</dbReference>
<evidence type="ECO:0000256" key="2">
    <source>
        <dbReference type="ARBA" id="ARBA00011900"/>
    </source>
</evidence>
<accession>A0A256V756</accession>